<feature type="region of interest" description="Disordered" evidence="1">
    <location>
        <begin position="131"/>
        <end position="151"/>
    </location>
</feature>
<keyword evidence="5" id="KW-1185">Reference proteome</keyword>
<dbReference type="Pfam" id="PF03713">
    <property type="entry name" value="DUF305"/>
    <property type="match status" value="1"/>
</dbReference>
<feature type="chain" id="PRO_5039479833" evidence="2">
    <location>
        <begin position="23"/>
        <end position="225"/>
    </location>
</feature>
<name>A0A927EW53_9ACTN</name>
<accession>A0A927EW53</accession>
<feature type="region of interest" description="Disordered" evidence="1">
    <location>
        <begin position="33"/>
        <end position="71"/>
    </location>
</feature>
<feature type="signal peptide" evidence="2">
    <location>
        <begin position="1"/>
        <end position="22"/>
    </location>
</feature>
<comment type="caution">
    <text evidence="4">The sequence shown here is derived from an EMBL/GenBank/DDBJ whole genome shotgun (WGS) entry which is preliminary data.</text>
</comment>
<dbReference type="AlphaFoldDB" id="A0A927EW53"/>
<dbReference type="EMBL" id="JACXYU010000002">
    <property type="protein sequence ID" value="MBD3931060.1"/>
    <property type="molecule type" value="Genomic_DNA"/>
</dbReference>
<gene>
    <name evidence="4" type="ORF">IF129_05725</name>
</gene>
<sequence length="225" mass="23661">MNRQHRRVSGSLTALAALLGLAALTVGCTGGTEGSPAAGPSVIAPGAPGERAHTLSPQEAEAQGRKERQPNSADIDYMSRMVVHHEQALVMADLAPERAGGAPVRKLADRIRAAQDPEITAMRAWLERHAPDRAEESGSDASGHGHSHGDMPGMATEEELAELRAAEGAAFDALFLELMIDHHNGAVTMVAEVLGAGNDVRVEELAADTAAQQSAEVERMRAMRG</sequence>
<dbReference type="PANTHER" id="PTHR36933:SF1">
    <property type="entry name" value="SLL0788 PROTEIN"/>
    <property type="match status" value="1"/>
</dbReference>
<feature type="domain" description="DUF305" evidence="3">
    <location>
        <begin position="74"/>
        <end position="223"/>
    </location>
</feature>
<dbReference type="Proteomes" id="UP000632289">
    <property type="component" value="Unassembled WGS sequence"/>
</dbReference>
<evidence type="ECO:0000313" key="4">
    <source>
        <dbReference type="EMBL" id="MBD3931060.1"/>
    </source>
</evidence>
<dbReference type="RefSeq" id="WP_191208374.1">
    <property type="nucleotide sequence ID" value="NZ_BAABKL010000023.1"/>
</dbReference>
<proteinExistence type="predicted"/>
<evidence type="ECO:0000256" key="2">
    <source>
        <dbReference type="SAM" id="SignalP"/>
    </source>
</evidence>
<protein>
    <submittedName>
        <fullName evidence="4">DUF305 domain-containing protein</fullName>
    </submittedName>
</protein>
<dbReference type="PROSITE" id="PS51257">
    <property type="entry name" value="PROKAR_LIPOPROTEIN"/>
    <property type="match status" value="1"/>
</dbReference>
<dbReference type="InterPro" id="IPR005183">
    <property type="entry name" value="DUF305_CopM-like"/>
</dbReference>
<organism evidence="4 5">
    <name type="scientific">Streptomyces chumphonensis</name>
    <dbReference type="NCBI Taxonomy" id="1214925"/>
    <lineage>
        <taxon>Bacteria</taxon>
        <taxon>Bacillati</taxon>
        <taxon>Actinomycetota</taxon>
        <taxon>Actinomycetes</taxon>
        <taxon>Kitasatosporales</taxon>
        <taxon>Streptomycetaceae</taxon>
        <taxon>Streptomyces</taxon>
    </lineage>
</organism>
<dbReference type="Gene3D" id="1.20.1260.10">
    <property type="match status" value="1"/>
</dbReference>
<reference evidence="4" key="1">
    <citation type="submission" date="2020-09" db="EMBL/GenBank/DDBJ databases">
        <title>Secondary metabolite and genome analysis of marine Streptomyces chumphonensis KK1-2T.</title>
        <authorList>
            <person name="Phongsopitanun W."/>
            <person name="Kanchanasin P."/>
            <person name="Pittayakhajonwut P."/>
            <person name="Suwanborirux K."/>
            <person name="Tanasupawat S."/>
        </authorList>
    </citation>
    <scope>NUCLEOTIDE SEQUENCE</scope>
    <source>
        <strain evidence="4">KK1-2</strain>
    </source>
</reference>
<evidence type="ECO:0000313" key="5">
    <source>
        <dbReference type="Proteomes" id="UP000632289"/>
    </source>
</evidence>
<evidence type="ECO:0000256" key="1">
    <source>
        <dbReference type="SAM" id="MobiDB-lite"/>
    </source>
</evidence>
<dbReference type="InterPro" id="IPR012347">
    <property type="entry name" value="Ferritin-like"/>
</dbReference>
<keyword evidence="2" id="KW-0732">Signal</keyword>
<evidence type="ECO:0000259" key="3">
    <source>
        <dbReference type="Pfam" id="PF03713"/>
    </source>
</evidence>
<dbReference type="PANTHER" id="PTHR36933">
    <property type="entry name" value="SLL0788 PROTEIN"/>
    <property type="match status" value="1"/>
</dbReference>